<sequence>MKLSLSTKRGRKDITVFCNNKNVKDNSSTSDFIISNIKYKINNKNKKYDYTTLTKCFDIVDDLIDWEINAEKELDPDHDSKFDRRRNDQDTPPFPRQNDRRGCKDKQTPPKQKQYMTFLSSKGPTLFLTIWPRKNHMNTTPSTSALVTPPKVVARSGSNQ</sequence>
<reference evidence="2 3" key="1">
    <citation type="submission" date="2018-10" db="EMBL/GenBank/DDBJ databases">
        <title>A high-quality apple genome assembly.</title>
        <authorList>
            <person name="Hu J."/>
        </authorList>
    </citation>
    <scope>NUCLEOTIDE SEQUENCE [LARGE SCALE GENOMIC DNA]</scope>
    <source>
        <strain evidence="3">cv. HFTH1</strain>
        <tissue evidence="2">Young leaf</tissue>
    </source>
</reference>
<dbReference type="EMBL" id="RDQH01000343">
    <property type="protein sequence ID" value="RXH69072.1"/>
    <property type="molecule type" value="Genomic_DNA"/>
</dbReference>
<accession>A0A498HGR8</accession>
<name>A0A498HGR8_MALDO</name>
<comment type="caution">
    <text evidence="2">The sequence shown here is derived from an EMBL/GenBank/DDBJ whole genome shotgun (WGS) entry which is preliminary data.</text>
</comment>
<evidence type="ECO:0000256" key="1">
    <source>
        <dbReference type="SAM" id="MobiDB-lite"/>
    </source>
</evidence>
<proteinExistence type="predicted"/>
<keyword evidence="3" id="KW-1185">Reference proteome</keyword>
<evidence type="ECO:0000313" key="3">
    <source>
        <dbReference type="Proteomes" id="UP000290289"/>
    </source>
</evidence>
<dbReference type="Proteomes" id="UP000290289">
    <property type="component" value="Chromosome 17"/>
</dbReference>
<gene>
    <name evidence="2" type="ORF">DVH24_031405</name>
</gene>
<feature type="compositionally biased region" description="Basic and acidic residues" evidence="1">
    <location>
        <begin position="97"/>
        <end position="108"/>
    </location>
</feature>
<feature type="region of interest" description="Disordered" evidence="1">
    <location>
        <begin position="138"/>
        <end position="160"/>
    </location>
</feature>
<feature type="compositionally biased region" description="Basic and acidic residues" evidence="1">
    <location>
        <begin position="75"/>
        <end position="89"/>
    </location>
</feature>
<feature type="region of interest" description="Disordered" evidence="1">
    <location>
        <begin position="75"/>
        <end position="111"/>
    </location>
</feature>
<protein>
    <submittedName>
        <fullName evidence="2">Uncharacterized protein</fullName>
    </submittedName>
</protein>
<dbReference type="AlphaFoldDB" id="A0A498HGR8"/>
<evidence type="ECO:0000313" key="2">
    <source>
        <dbReference type="EMBL" id="RXH69072.1"/>
    </source>
</evidence>
<organism evidence="2 3">
    <name type="scientific">Malus domestica</name>
    <name type="common">Apple</name>
    <name type="synonym">Pyrus malus</name>
    <dbReference type="NCBI Taxonomy" id="3750"/>
    <lineage>
        <taxon>Eukaryota</taxon>
        <taxon>Viridiplantae</taxon>
        <taxon>Streptophyta</taxon>
        <taxon>Embryophyta</taxon>
        <taxon>Tracheophyta</taxon>
        <taxon>Spermatophyta</taxon>
        <taxon>Magnoliopsida</taxon>
        <taxon>eudicotyledons</taxon>
        <taxon>Gunneridae</taxon>
        <taxon>Pentapetalae</taxon>
        <taxon>rosids</taxon>
        <taxon>fabids</taxon>
        <taxon>Rosales</taxon>
        <taxon>Rosaceae</taxon>
        <taxon>Amygdaloideae</taxon>
        <taxon>Maleae</taxon>
        <taxon>Malus</taxon>
    </lineage>
</organism>